<reference evidence="1 2" key="1">
    <citation type="submission" date="2019-01" db="EMBL/GenBank/DDBJ databases">
        <title>Genome Assembly of Collichthys lucidus.</title>
        <authorList>
            <person name="Cai M."/>
            <person name="Xiao S."/>
        </authorList>
    </citation>
    <scope>NUCLEOTIDE SEQUENCE [LARGE SCALE GENOMIC DNA]</scope>
    <source>
        <strain evidence="1">JT15FE1705JMU</strain>
        <tissue evidence="1">Muscle</tissue>
    </source>
</reference>
<keyword evidence="2" id="KW-1185">Reference proteome</keyword>
<protein>
    <submittedName>
        <fullName evidence="1">Uncharacterized protein</fullName>
    </submittedName>
</protein>
<gene>
    <name evidence="1" type="ORF">D9C73_028546</name>
</gene>
<dbReference type="Proteomes" id="UP000298787">
    <property type="component" value="Unassembled WGS sequence"/>
</dbReference>
<proteinExistence type="predicted"/>
<accession>A0A4U5TYY5</accession>
<dbReference type="AlphaFoldDB" id="A0A4U5TYY5"/>
<evidence type="ECO:0000313" key="2">
    <source>
        <dbReference type="Proteomes" id="UP000298787"/>
    </source>
</evidence>
<dbReference type="EMBL" id="ML240966">
    <property type="protein sequence ID" value="TKS65675.1"/>
    <property type="molecule type" value="Genomic_DNA"/>
</dbReference>
<name>A0A4U5TYY5_COLLU</name>
<evidence type="ECO:0000313" key="1">
    <source>
        <dbReference type="EMBL" id="TKS65675.1"/>
    </source>
</evidence>
<sequence>MESGAGVVPEQELDKWAQQTCIDKIIKEERKQVFFLFSLACLLIVDVCLEEVILDLQTPLKYKFKYGQLLFWHDTGSIFFQFPGLKTSLTSLSVRKLAEGPVSPKSVK</sequence>
<organism evidence="1 2">
    <name type="scientific">Collichthys lucidus</name>
    <name type="common">Big head croaker</name>
    <name type="synonym">Sciaena lucida</name>
    <dbReference type="NCBI Taxonomy" id="240159"/>
    <lineage>
        <taxon>Eukaryota</taxon>
        <taxon>Metazoa</taxon>
        <taxon>Chordata</taxon>
        <taxon>Craniata</taxon>
        <taxon>Vertebrata</taxon>
        <taxon>Euteleostomi</taxon>
        <taxon>Actinopterygii</taxon>
        <taxon>Neopterygii</taxon>
        <taxon>Teleostei</taxon>
        <taxon>Neoteleostei</taxon>
        <taxon>Acanthomorphata</taxon>
        <taxon>Eupercaria</taxon>
        <taxon>Sciaenidae</taxon>
        <taxon>Collichthys</taxon>
    </lineage>
</organism>